<evidence type="ECO:0000256" key="3">
    <source>
        <dbReference type="PIRSR" id="PIRSR002825-1"/>
    </source>
</evidence>
<dbReference type="GO" id="GO:0030288">
    <property type="term" value="C:outer membrane-bounded periplasmic space"/>
    <property type="evidence" value="ECO:0007669"/>
    <property type="project" value="TreeGrafter"/>
</dbReference>
<dbReference type="EMBL" id="MPRL01000056">
    <property type="protein sequence ID" value="OOZ39239.1"/>
    <property type="molecule type" value="Genomic_DNA"/>
</dbReference>
<dbReference type="Gene3D" id="3.40.190.10">
    <property type="entry name" value="Periplasmic binding protein-like II"/>
    <property type="match status" value="2"/>
</dbReference>
<dbReference type="PANTHER" id="PTHR30006:SF15">
    <property type="entry name" value="IRON-UTILIZATION PERIPLASMIC PROTEIN"/>
    <property type="match status" value="1"/>
</dbReference>
<feature type="binding site" evidence="3">
    <location>
        <position position="223"/>
    </location>
    <ligand>
        <name>Fe cation</name>
        <dbReference type="ChEBI" id="CHEBI:24875"/>
    </ligand>
</feature>
<dbReference type="RefSeq" id="WP_078484386.1">
    <property type="nucleotide sequence ID" value="NZ_MPRL01000056.1"/>
</dbReference>
<evidence type="ECO:0000313" key="6">
    <source>
        <dbReference type="Proteomes" id="UP000191110"/>
    </source>
</evidence>
<gene>
    <name evidence="5" type="ORF">BOW53_12320</name>
</gene>
<dbReference type="OrthoDB" id="9769567at2"/>
<evidence type="ECO:0000313" key="5">
    <source>
        <dbReference type="EMBL" id="OOZ39239.1"/>
    </source>
</evidence>
<evidence type="ECO:0000256" key="2">
    <source>
        <dbReference type="ARBA" id="ARBA00022729"/>
    </source>
</evidence>
<dbReference type="AlphaFoldDB" id="A0A1T2L2C6"/>
<keyword evidence="3" id="KW-0479">Metal-binding</keyword>
<accession>A0A1T2L2C6</accession>
<dbReference type="InterPro" id="IPR026045">
    <property type="entry name" value="Ferric-bd"/>
</dbReference>
<keyword evidence="6" id="KW-1185">Reference proteome</keyword>
<dbReference type="Proteomes" id="UP000191110">
    <property type="component" value="Unassembled WGS sequence"/>
</dbReference>
<dbReference type="PANTHER" id="PTHR30006">
    <property type="entry name" value="THIAMINE-BINDING PERIPLASMIC PROTEIN-RELATED"/>
    <property type="match status" value="1"/>
</dbReference>
<comment type="caution">
    <text evidence="5">The sequence shown here is derived from an EMBL/GenBank/DDBJ whole genome shotgun (WGS) entry which is preliminary data.</text>
</comment>
<name>A0A1T2L2C6_9GAMM</name>
<keyword evidence="2 4" id="KW-0732">Signal</keyword>
<protein>
    <submittedName>
        <fullName evidence="5">Fe(3+) ABC transporter substrate-binding protein</fullName>
    </submittedName>
</protein>
<evidence type="ECO:0000256" key="4">
    <source>
        <dbReference type="SAM" id="SignalP"/>
    </source>
</evidence>
<dbReference type="PIRSF" id="PIRSF002825">
    <property type="entry name" value="CfbpA"/>
    <property type="match status" value="1"/>
</dbReference>
<dbReference type="Pfam" id="PF13343">
    <property type="entry name" value="SBP_bac_6"/>
    <property type="match status" value="1"/>
</dbReference>
<evidence type="ECO:0000256" key="1">
    <source>
        <dbReference type="ARBA" id="ARBA00008520"/>
    </source>
</evidence>
<organism evidence="5 6">
    <name type="scientific">Solemya pervernicosa gill symbiont</name>
    <dbReference type="NCBI Taxonomy" id="642797"/>
    <lineage>
        <taxon>Bacteria</taxon>
        <taxon>Pseudomonadati</taxon>
        <taxon>Pseudomonadota</taxon>
        <taxon>Gammaproteobacteria</taxon>
        <taxon>sulfur-oxidizing symbionts</taxon>
    </lineage>
</organism>
<feature type="chain" id="PRO_5011984075" evidence="4">
    <location>
        <begin position="26"/>
        <end position="342"/>
    </location>
</feature>
<feature type="binding site" evidence="3">
    <location>
        <position position="224"/>
    </location>
    <ligand>
        <name>Fe cation</name>
        <dbReference type="ChEBI" id="CHEBI:24875"/>
    </ligand>
</feature>
<feature type="signal peptide" evidence="4">
    <location>
        <begin position="1"/>
        <end position="25"/>
    </location>
</feature>
<dbReference type="GO" id="GO:0046872">
    <property type="term" value="F:metal ion binding"/>
    <property type="evidence" value="ECO:0007669"/>
    <property type="project" value="UniProtKB-KW"/>
</dbReference>
<reference evidence="5 6" key="1">
    <citation type="submission" date="2016-11" db="EMBL/GenBank/DDBJ databases">
        <title>Mixed transmission modes and dynamic genome evolution in an obligate animal-bacterial symbiosis.</title>
        <authorList>
            <person name="Russell S.L."/>
            <person name="Corbett-Detig R.B."/>
            <person name="Cavanaugh C.M."/>
        </authorList>
    </citation>
    <scope>NUCLEOTIDE SEQUENCE [LARGE SCALE GENOMIC DNA]</scope>
    <source>
        <strain evidence="5">Sveles-Q1</strain>
    </source>
</reference>
<sequence>MLNLKQLIAALATTAAVALPLTAAASGEVNLYSARKEALIKPLLDRFTSETGITVNLVTGKADALLKRLKSEGRNTPADVLLTTDAGRLHRAKSAGVTRSFDSATLEKLVPASYRDPEGHWYGLSLRSRPILYVKGKVDPAELSSYEALADPKWKKRICIRSSSNIYNQSLVASLIASNGEAETETWAKGMAANLARTPKGGDRDQIKAAAAGQCDIAVANTYYLAGMLTSKDEAQRAAAGKMGLFWPNQDGRGTHVNISGAAITSASKNSANAVKLIEFLASDASQQWYAEKNGEYPVRDNIATSSVLESWGHFKADTLNLSQLGNLNPNAVMLMDRAGWK</sequence>
<dbReference type="SUPFAM" id="SSF53850">
    <property type="entry name" value="Periplasmic binding protein-like II"/>
    <property type="match status" value="1"/>
</dbReference>
<dbReference type="CDD" id="cd13542">
    <property type="entry name" value="PBP2_FutA1_ilke"/>
    <property type="match status" value="1"/>
</dbReference>
<proteinExistence type="inferred from homology"/>
<keyword evidence="3" id="KW-0408">Iron</keyword>
<comment type="similarity">
    <text evidence="1">Belongs to the bacterial solute-binding protein 1 family.</text>
</comment>